<protein>
    <submittedName>
        <fullName evidence="6">Guanylate kinase</fullName>
    </submittedName>
</protein>
<dbReference type="PROSITE" id="PS00856">
    <property type="entry name" value="GUANYLATE_KINASE_1"/>
    <property type="match status" value="1"/>
</dbReference>
<dbReference type="PANTHER" id="PTHR23117:SF13">
    <property type="entry name" value="GUANYLATE KINASE"/>
    <property type="match status" value="1"/>
</dbReference>
<evidence type="ECO:0000256" key="3">
    <source>
        <dbReference type="ARBA" id="ARBA00022777"/>
    </source>
</evidence>
<gene>
    <name evidence="6" type="ORF">PFJ87_01g01240</name>
</gene>
<dbReference type="Gene3D" id="3.40.50.300">
    <property type="entry name" value="P-loop containing nucleotide triphosphate hydrolases"/>
    <property type="match status" value="1"/>
</dbReference>
<evidence type="ECO:0000313" key="6">
    <source>
        <dbReference type="EMBL" id="WEL37870.1"/>
    </source>
</evidence>
<evidence type="ECO:0000256" key="1">
    <source>
        <dbReference type="ARBA" id="ARBA00005790"/>
    </source>
</evidence>
<dbReference type="InterPro" id="IPR027417">
    <property type="entry name" value="P-loop_NTPase"/>
</dbReference>
<evidence type="ECO:0000256" key="4">
    <source>
        <dbReference type="SAM" id="SignalP"/>
    </source>
</evidence>
<dbReference type="CDD" id="cd00071">
    <property type="entry name" value="GMPK"/>
    <property type="match status" value="1"/>
</dbReference>
<comment type="similarity">
    <text evidence="1">Belongs to the guanylate kinase family.</text>
</comment>
<accession>A0ABY8CKQ3</accession>
<reference evidence="6 7" key="1">
    <citation type="submission" date="2023-02" db="EMBL/GenBank/DDBJ databases">
        <title>Encephalitozoon hellem ATCC 50451 complete genome.</title>
        <authorList>
            <person name="Mascarenhas dos Santos A.C."/>
            <person name="Julian A.T."/>
            <person name="Pombert J.-F."/>
        </authorList>
    </citation>
    <scope>NUCLEOTIDE SEQUENCE [LARGE SCALE GENOMIC DNA]</scope>
    <source>
        <strain evidence="6 7">ATCC 50451</strain>
    </source>
</reference>
<sequence length="196" mass="22762">MCLVFFIFFLVPMIDTVHLVFTGPSGSGKSTIIGHVLSRFPFEFSVSHTTRAPREGEVNGKDYYFVTVREFEEMVRGQELLEYVRYNGNYYGTSASQLKNTRKTVLLDLEYDGVLYCKKNCPNFVIIYIHCDKDVARERLEKRMGSGLKREIEARMDLYEAFNSIRGKCDYEVDNTHSLEKSKKEVEKIISKVFML</sequence>
<dbReference type="Pfam" id="PF00625">
    <property type="entry name" value="Guanylate_kin"/>
    <property type="match status" value="1"/>
</dbReference>
<keyword evidence="7" id="KW-1185">Reference proteome</keyword>
<dbReference type="PROSITE" id="PS50052">
    <property type="entry name" value="GUANYLATE_KINASE_2"/>
    <property type="match status" value="1"/>
</dbReference>
<name>A0ABY8CKQ3_ENCHE</name>
<proteinExistence type="inferred from homology"/>
<evidence type="ECO:0000313" key="7">
    <source>
        <dbReference type="Proteomes" id="UP001217963"/>
    </source>
</evidence>
<dbReference type="EMBL" id="CP119062">
    <property type="protein sequence ID" value="WEL37870.1"/>
    <property type="molecule type" value="Genomic_DNA"/>
</dbReference>
<feature type="chain" id="PRO_5046448123" evidence="4">
    <location>
        <begin position="17"/>
        <end position="196"/>
    </location>
</feature>
<evidence type="ECO:0000259" key="5">
    <source>
        <dbReference type="PROSITE" id="PS50052"/>
    </source>
</evidence>
<dbReference type="InterPro" id="IPR020590">
    <property type="entry name" value="Guanylate_kinase_CS"/>
</dbReference>
<evidence type="ECO:0000256" key="2">
    <source>
        <dbReference type="ARBA" id="ARBA00022679"/>
    </source>
</evidence>
<dbReference type="InterPro" id="IPR008144">
    <property type="entry name" value="Guanylate_kin-like_dom"/>
</dbReference>
<keyword evidence="4" id="KW-0732">Signal</keyword>
<dbReference type="GO" id="GO:0016301">
    <property type="term" value="F:kinase activity"/>
    <property type="evidence" value="ECO:0007669"/>
    <property type="project" value="UniProtKB-KW"/>
</dbReference>
<dbReference type="PANTHER" id="PTHR23117">
    <property type="entry name" value="GUANYLATE KINASE-RELATED"/>
    <property type="match status" value="1"/>
</dbReference>
<keyword evidence="3 6" id="KW-0418">Kinase</keyword>
<dbReference type="SMART" id="SM00072">
    <property type="entry name" value="GuKc"/>
    <property type="match status" value="1"/>
</dbReference>
<feature type="signal peptide" evidence="4">
    <location>
        <begin position="1"/>
        <end position="16"/>
    </location>
</feature>
<feature type="domain" description="Guanylate kinase-like" evidence="5">
    <location>
        <begin position="16"/>
        <end position="191"/>
    </location>
</feature>
<keyword evidence="2" id="KW-0808">Transferase</keyword>
<organism evidence="6 7">
    <name type="scientific">Encephalitozoon hellem</name>
    <name type="common">Microsporidian parasite</name>
    <dbReference type="NCBI Taxonomy" id="27973"/>
    <lineage>
        <taxon>Eukaryota</taxon>
        <taxon>Fungi</taxon>
        <taxon>Fungi incertae sedis</taxon>
        <taxon>Microsporidia</taxon>
        <taxon>Unikaryonidae</taxon>
        <taxon>Encephalitozoon</taxon>
    </lineage>
</organism>
<dbReference type="SUPFAM" id="SSF52540">
    <property type="entry name" value="P-loop containing nucleoside triphosphate hydrolases"/>
    <property type="match status" value="1"/>
</dbReference>
<dbReference type="Proteomes" id="UP001217963">
    <property type="component" value="Chromosome I"/>
</dbReference>
<dbReference type="InterPro" id="IPR008145">
    <property type="entry name" value="GK/Ca_channel_bsu"/>
</dbReference>